<accession>W6PRM9</accession>
<proteinExistence type="predicted"/>
<dbReference type="AlphaFoldDB" id="W6PRM9"/>
<organism evidence="2 3">
    <name type="scientific">Penicillium roqueforti (strain FM164)</name>
    <dbReference type="NCBI Taxonomy" id="1365484"/>
    <lineage>
        <taxon>Eukaryota</taxon>
        <taxon>Fungi</taxon>
        <taxon>Dikarya</taxon>
        <taxon>Ascomycota</taxon>
        <taxon>Pezizomycotina</taxon>
        <taxon>Eurotiomycetes</taxon>
        <taxon>Eurotiomycetidae</taxon>
        <taxon>Eurotiales</taxon>
        <taxon>Aspergillaceae</taxon>
        <taxon>Penicillium</taxon>
    </lineage>
</organism>
<dbReference type="EMBL" id="HG792015">
    <property type="protein sequence ID" value="CDM26525.1"/>
    <property type="molecule type" value="Genomic_DNA"/>
</dbReference>
<sequence length="72" mass="8017">MTNPLLNLYRQPLLRPKQQGPRQGPRNRNPKGTAAEVVCGEVRGCNNAINKPGGSWEQARLTIEETTAWDCD</sequence>
<feature type="region of interest" description="Disordered" evidence="1">
    <location>
        <begin position="1"/>
        <end position="35"/>
    </location>
</feature>
<reference evidence="2" key="1">
    <citation type="journal article" date="2014" name="Nat. Commun.">
        <title>Multiple recent horizontal transfers of a large genomic region in cheese making fungi.</title>
        <authorList>
            <person name="Cheeseman K."/>
            <person name="Ropars J."/>
            <person name="Renault P."/>
            <person name="Dupont J."/>
            <person name="Gouzy J."/>
            <person name="Branca A."/>
            <person name="Abraham A.L."/>
            <person name="Ceppi M."/>
            <person name="Conseiller E."/>
            <person name="Debuchy R."/>
            <person name="Malagnac F."/>
            <person name="Goarin A."/>
            <person name="Silar P."/>
            <person name="Lacoste S."/>
            <person name="Sallet E."/>
            <person name="Bensimon A."/>
            <person name="Giraud T."/>
            <person name="Brygoo Y."/>
        </authorList>
    </citation>
    <scope>NUCLEOTIDE SEQUENCE [LARGE SCALE GENOMIC DNA]</scope>
    <source>
        <strain evidence="2">FM164</strain>
    </source>
</reference>
<dbReference type="Proteomes" id="UP000030686">
    <property type="component" value="Unassembled WGS sequence"/>
</dbReference>
<keyword evidence="3" id="KW-1185">Reference proteome</keyword>
<name>W6PRM9_PENRF</name>
<evidence type="ECO:0000313" key="3">
    <source>
        <dbReference type="Proteomes" id="UP000030686"/>
    </source>
</evidence>
<gene>
    <name evidence="2" type="ORF">PROQFM164_S01g000334</name>
</gene>
<evidence type="ECO:0000256" key="1">
    <source>
        <dbReference type="SAM" id="MobiDB-lite"/>
    </source>
</evidence>
<protein>
    <submittedName>
        <fullName evidence="2">Genomic scaffold, ProqFM164S01</fullName>
    </submittedName>
</protein>
<evidence type="ECO:0000313" key="2">
    <source>
        <dbReference type="EMBL" id="CDM26525.1"/>
    </source>
</evidence>